<dbReference type="Proteomes" id="UP000231542">
    <property type="component" value="Unassembled WGS sequence"/>
</dbReference>
<comment type="caution">
    <text evidence="1">The sequence shown here is derived from an EMBL/GenBank/DDBJ whole genome shotgun (WGS) entry which is preliminary data.</text>
</comment>
<proteinExistence type="predicted"/>
<organism evidence="1 2">
    <name type="scientific">Candidatus Kerfeldbacteria bacterium CG08_land_8_20_14_0_20_40_16</name>
    <dbReference type="NCBI Taxonomy" id="2014244"/>
    <lineage>
        <taxon>Bacteria</taxon>
        <taxon>Candidatus Kerfeldiibacteriota</taxon>
    </lineage>
</organism>
<gene>
    <name evidence="1" type="ORF">COT24_03640</name>
</gene>
<evidence type="ECO:0000313" key="2">
    <source>
        <dbReference type="Proteomes" id="UP000231542"/>
    </source>
</evidence>
<evidence type="ECO:0000313" key="1">
    <source>
        <dbReference type="EMBL" id="PIS42438.1"/>
    </source>
</evidence>
<dbReference type="EMBL" id="PEXU01000043">
    <property type="protein sequence ID" value="PIS42438.1"/>
    <property type="molecule type" value="Genomic_DNA"/>
</dbReference>
<dbReference type="AlphaFoldDB" id="A0A2H0YVB4"/>
<protein>
    <submittedName>
        <fullName evidence="1">Uncharacterized protein</fullName>
    </submittedName>
</protein>
<name>A0A2H0YVB4_9BACT</name>
<reference evidence="1 2" key="1">
    <citation type="submission" date="2017-09" db="EMBL/GenBank/DDBJ databases">
        <title>Depth-based differentiation of microbial function through sediment-hosted aquifers and enrichment of novel symbionts in the deep terrestrial subsurface.</title>
        <authorList>
            <person name="Probst A.J."/>
            <person name="Ladd B."/>
            <person name="Jarett J.K."/>
            <person name="Geller-Mcgrath D.E."/>
            <person name="Sieber C.M."/>
            <person name="Emerson J.B."/>
            <person name="Anantharaman K."/>
            <person name="Thomas B.C."/>
            <person name="Malmstrom R."/>
            <person name="Stieglmeier M."/>
            <person name="Klingl A."/>
            <person name="Woyke T."/>
            <person name="Ryan C.M."/>
            <person name="Banfield J.F."/>
        </authorList>
    </citation>
    <scope>NUCLEOTIDE SEQUENCE [LARGE SCALE GENOMIC DNA]</scope>
    <source>
        <strain evidence="1">CG08_land_8_20_14_0_20_40_16</strain>
    </source>
</reference>
<accession>A0A2H0YVB4</accession>
<sequence>MADKDLKNQLPQLEDPKTLEHYQDYFRLIQTNNLFRDAKDLADVILALFGQNPDFSEKNPEMFQRYQNILIRCRWIALSLLKDSEVPEMFENYFLEGLAMMPDINLWEELKAKLIGVLVFEERDKLKKEVRKALERNNQLITEIPLETETEKRDPTVGNWILDFTANLGDNMFDRVKESQYFINGRNTKQLSNKEKDTLRILLDIYRRCGLSSLEIVGVEEGIPVDEEDRKGIIREGQFEEIKPSEYEKILNEIQKLMQQNLGIPPAAMTQKEVDVQRQKLIQEFLGPEQERELLHKEESNLEKAAASDLAPLKGIFLAALNQKDKYKAIAVLRILAQKGKLLEELKQDEKINGLFKNFLKEQYQTEILADFQRQGFIAPYFSLFLQRVLKNQLGMSDSDSARIGIQLENILIEKGITQAQGMVYGDLVTGQYVWQEVKDEGVRLSLPKEAK</sequence>